<dbReference type="RefSeq" id="WP_340329961.1">
    <property type="nucleotide sequence ID" value="NZ_JAZHOF010000004.1"/>
</dbReference>
<sequence length="340" mass="35420">MASTFDGVPAGGDGSIAHGGRLAEARRLFPDAPQPFLDLSTGINPVPYPVPPLAPQAWSRLPEPDDLRRLEAAAAAAWGTEAGHVVAAPGTQVLISMLPRVVRLASVAVVGPTYAEHAAAWASAGAGVVAIGSPHEGHPCAGVVLCNPNNPDGRRHAPGDLAAIAEDRARHGGLLVVDEAFADLEDGPLSLIPDLPGEGVVVLRSFGKTYGLAGLRLGFAVAGPRLAAAIREALGPWAVSGPAIEIGRAALSDDAWLAVTRARLTADALRMDDLLAGAGLEVVGGTRLFRLARHRDALALFDRLGRAGIFVRRFADHPNWLRVGLPAGERDWARLEAALR</sequence>
<dbReference type="InterPro" id="IPR004838">
    <property type="entry name" value="NHTrfase_class1_PyrdxlP-BS"/>
</dbReference>
<evidence type="ECO:0000313" key="11">
    <source>
        <dbReference type="EMBL" id="MEJ8572272.1"/>
    </source>
</evidence>
<gene>
    <name evidence="11" type="primary">cobD</name>
    <name evidence="11" type="ORF">V3328_12355</name>
</gene>
<feature type="domain" description="Aminotransferase class I/classII large" evidence="10">
    <location>
        <begin position="56"/>
        <end position="328"/>
    </location>
</feature>
<dbReference type="InterPro" id="IPR015422">
    <property type="entry name" value="PyrdxlP-dep_Trfase_small"/>
</dbReference>
<organism evidence="11 12">
    <name type="scientific">Microbaculum marinum</name>
    <dbReference type="NCBI Taxonomy" id="1764581"/>
    <lineage>
        <taxon>Bacteria</taxon>
        <taxon>Pseudomonadati</taxon>
        <taxon>Pseudomonadota</taxon>
        <taxon>Alphaproteobacteria</taxon>
        <taxon>Hyphomicrobiales</taxon>
        <taxon>Tepidamorphaceae</taxon>
        <taxon>Microbaculum</taxon>
    </lineage>
</organism>
<keyword evidence="12" id="KW-1185">Reference proteome</keyword>
<comment type="catalytic activity">
    <reaction evidence="9">
        <text>O-phospho-L-threonine + H(+) = (R)-1-aminopropan-2-yl phosphate + CO2</text>
        <dbReference type="Rhea" id="RHEA:11492"/>
        <dbReference type="ChEBI" id="CHEBI:15378"/>
        <dbReference type="ChEBI" id="CHEBI:16526"/>
        <dbReference type="ChEBI" id="CHEBI:58563"/>
        <dbReference type="ChEBI" id="CHEBI:58675"/>
        <dbReference type="EC" id="4.1.1.81"/>
    </reaction>
</comment>
<keyword evidence="6" id="KW-0663">Pyridoxal phosphate</keyword>
<dbReference type="SUPFAM" id="SSF53383">
    <property type="entry name" value="PLP-dependent transferases"/>
    <property type="match status" value="1"/>
</dbReference>
<dbReference type="PANTHER" id="PTHR42885:SF1">
    <property type="entry name" value="THREONINE-PHOSPHATE DECARBOXYLASE"/>
    <property type="match status" value="1"/>
</dbReference>
<evidence type="ECO:0000256" key="4">
    <source>
        <dbReference type="ARBA" id="ARBA00012285"/>
    </source>
</evidence>
<dbReference type="InterPro" id="IPR015421">
    <property type="entry name" value="PyrdxlP-dep_Trfase_major"/>
</dbReference>
<evidence type="ECO:0000256" key="3">
    <source>
        <dbReference type="ARBA" id="ARBA00004953"/>
    </source>
</evidence>
<proteinExistence type="predicted"/>
<evidence type="ECO:0000259" key="10">
    <source>
        <dbReference type="Pfam" id="PF00155"/>
    </source>
</evidence>
<dbReference type="Proteomes" id="UP001378188">
    <property type="component" value="Unassembled WGS sequence"/>
</dbReference>
<keyword evidence="5" id="KW-0169">Cobalamin biosynthesis</keyword>
<dbReference type="InterPro" id="IPR005860">
    <property type="entry name" value="CobD"/>
</dbReference>
<dbReference type="GO" id="GO:0030170">
    <property type="term" value="F:pyridoxal phosphate binding"/>
    <property type="evidence" value="ECO:0007669"/>
    <property type="project" value="InterPro"/>
</dbReference>
<dbReference type="PANTHER" id="PTHR42885">
    <property type="entry name" value="HISTIDINOL-PHOSPHATE AMINOTRANSFERASE-RELATED"/>
    <property type="match status" value="1"/>
</dbReference>
<evidence type="ECO:0000256" key="8">
    <source>
        <dbReference type="ARBA" id="ARBA00029996"/>
    </source>
</evidence>
<dbReference type="EMBL" id="JAZHOF010000004">
    <property type="protein sequence ID" value="MEJ8572272.1"/>
    <property type="molecule type" value="Genomic_DNA"/>
</dbReference>
<evidence type="ECO:0000256" key="1">
    <source>
        <dbReference type="ARBA" id="ARBA00001933"/>
    </source>
</evidence>
<accession>A0AAW9RPT0</accession>
<evidence type="ECO:0000256" key="7">
    <source>
        <dbReference type="ARBA" id="ARBA00023239"/>
    </source>
</evidence>
<comment type="cofactor">
    <cofactor evidence="1">
        <name>pyridoxal 5'-phosphate</name>
        <dbReference type="ChEBI" id="CHEBI:597326"/>
    </cofactor>
</comment>
<evidence type="ECO:0000256" key="2">
    <source>
        <dbReference type="ARBA" id="ARBA00003444"/>
    </source>
</evidence>
<dbReference type="Gene3D" id="3.90.1150.10">
    <property type="entry name" value="Aspartate Aminotransferase, domain 1"/>
    <property type="match status" value="1"/>
</dbReference>
<dbReference type="CDD" id="cd00609">
    <property type="entry name" value="AAT_like"/>
    <property type="match status" value="1"/>
</dbReference>
<reference evidence="11 12" key="1">
    <citation type="submission" date="2024-02" db="EMBL/GenBank/DDBJ databases">
        <title>Genome analysis and characterization of Microbaculum marinisediminis sp. nov., isolated from marine sediment.</title>
        <authorList>
            <person name="Du Z.-J."/>
            <person name="Ye Y.-Q."/>
            <person name="Zhang Z.-R."/>
            <person name="Yuan S.-M."/>
            <person name="Zhang X.-Y."/>
        </authorList>
    </citation>
    <scope>NUCLEOTIDE SEQUENCE [LARGE SCALE GENOMIC DNA]</scope>
    <source>
        <strain evidence="11 12">SDUM1044001</strain>
    </source>
</reference>
<evidence type="ECO:0000313" key="12">
    <source>
        <dbReference type="Proteomes" id="UP001378188"/>
    </source>
</evidence>
<dbReference type="PROSITE" id="PS00105">
    <property type="entry name" value="AA_TRANSFER_CLASS_1"/>
    <property type="match status" value="1"/>
</dbReference>
<evidence type="ECO:0000256" key="6">
    <source>
        <dbReference type="ARBA" id="ARBA00022898"/>
    </source>
</evidence>
<dbReference type="GO" id="GO:0009236">
    <property type="term" value="P:cobalamin biosynthetic process"/>
    <property type="evidence" value="ECO:0007669"/>
    <property type="project" value="UniProtKB-KW"/>
</dbReference>
<dbReference type="InterPro" id="IPR015424">
    <property type="entry name" value="PyrdxlP-dep_Trfase"/>
</dbReference>
<dbReference type="EC" id="4.1.1.81" evidence="4"/>
<dbReference type="GO" id="GO:0048472">
    <property type="term" value="F:threonine-phosphate decarboxylase activity"/>
    <property type="evidence" value="ECO:0007669"/>
    <property type="project" value="UniProtKB-EC"/>
</dbReference>
<comment type="pathway">
    <text evidence="3">Cofactor biosynthesis; adenosylcobalamin biosynthesis.</text>
</comment>
<protein>
    <recommendedName>
        <fullName evidence="4">threonine-phosphate decarboxylase</fullName>
        <ecNumber evidence="4">4.1.1.81</ecNumber>
    </recommendedName>
    <alternativeName>
        <fullName evidence="8">L-threonine-O-3-phosphate decarboxylase</fullName>
    </alternativeName>
</protein>
<keyword evidence="7 11" id="KW-0456">Lyase</keyword>
<dbReference type="Gene3D" id="3.40.640.10">
    <property type="entry name" value="Type I PLP-dependent aspartate aminotransferase-like (Major domain)"/>
    <property type="match status" value="1"/>
</dbReference>
<evidence type="ECO:0000256" key="9">
    <source>
        <dbReference type="ARBA" id="ARBA00048531"/>
    </source>
</evidence>
<dbReference type="Pfam" id="PF00155">
    <property type="entry name" value="Aminotran_1_2"/>
    <property type="match status" value="1"/>
</dbReference>
<dbReference type="AlphaFoldDB" id="A0AAW9RPT0"/>
<comment type="function">
    <text evidence="2">Decarboxylates L-threonine-O-3-phosphate to yield (R)-1-amino-2-propanol O-2-phosphate, the precursor for the linkage between the nucleotide loop and the corrin ring in cobalamin.</text>
</comment>
<name>A0AAW9RPT0_9HYPH</name>
<comment type="caution">
    <text evidence="11">The sequence shown here is derived from an EMBL/GenBank/DDBJ whole genome shotgun (WGS) entry which is preliminary data.</text>
</comment>
<dbReference type="InterPro" id="IPR004839">
    <property type="entry name" value="Aminotransferase_I/II_large"/>
</dbReference>
<evidence type="ECO:0000256" key="5">
    <source>
        <dbReference type="ARBA" id="ARBA00022573"/>
    </source>
</evidence>
<dbReference type="NCBIfam" id="TIGR01140">
    <property type="entry name" value="L_thr_O3P_dcar"/>
    <property type="match status" value="1"/>
</dbReference>